<dbReference type="EMBL" id="CP064782">
    <property type="protein sequence ID" value="QWT50426.1"/>
    <property type="molecule type" value="Genomic_DNA"/>
</dbReference>
<dbReference type="CDD" id="cd16833">
    <property type="entry name" value="YfiH"/>
    <property type="match status" value="1"/>
</dbReference>
<proteinExistence type="inferred from homology"/>
<accession>A0A975SQK6</accession>
<comment type="similarity">
    <text evidence="1">Belongs to the purine nucleoside phosphorylase YfiH/LACC1 family.</text>
</comment>
<dbReference type="PANTHER" id="PTHR30616:SF2">
    <property type="entry name" value="PURINE NUCLEOSIDE PHOSPHORYLASE LACC1"/>
    <property type="match status" value="1"/>
</dbReference>
<dbReference type="AlphaFoldDB" id="A0A975SQK6"/>
<dbReference type="PANTHER" id="PTHR30616">
    <property type="entry name" value="UNCHARACTERIZED PROTEIN YFIH"/>
    <property type="match status" value="1"/>
</dbReference>
<name>A0A975SQK6_9RHOO</name>
<evidence type="ECO:0000256" key="1">
    <source>
        <dbReference type="RuleBase" id="RU361274"/>
    </source>
</evidence>
<evidence type="ECO:0000313" key="2">
    <source>
        <dbReference type="EMBL" id="QWT50426.1"/>
    </source>
</evidence>
<sequence length="253" mass="26595">MTSEGGAPAFWLTPEWPLPPGVGACQTTRLGGVSPPPYQSLNLGLHVQDEPQAVAENRRRLAACLPAAPLWLNQVHGCQVVEATRATPDGTEGDGVVARAPGRVCAIMTADCLPVLFCARDGSAVGAAHAGWRGLAGGVLEATVAAMGGAPDQLSCWLGPAIGPSAFEVGDEVRQAFLEQDGEQAPAFLPGAAPGKWLADIYALARRRLIRLGMRGSQIYGGGFCTVGDGERFFSYRRDRVTGRMASLIWLES</sequence>
<dbReference type="KEGG" id="aiq:Azoinq_01055"/>
<reference evidence="2" key="1">
    <citation type="submission" date="2020-11" db="EMBL/GenBank/DDBJ databases">
        <title>Azospira inquinata sp. nov.</title>
        <authorList>
            <person name="Moe W.M."/>
            <person name="Mikes M.C."/>
        </authorList>
    </citation>
    <scope>NUCLEOTIDE SEQUENCE</scope>
    <source>
        <strain evidence="2">Azo-3</strain>
    </source>
</reference>
<dbReference type="Pfam" id="PF02578">
    <property type="entry name" value="Cu-oxidase_4"/>
    <property type="match status" value="1"/>
</dbReference>
<gene>
    <name evidence="2" type="primary">pgeF</name>
    <name evidence="2" type="ORF">Azoinq_01055</name>
</gene>
<keyword evidence="3" id="KW-1185">Reference proteome</keyword>
<evidence type="ECO:0000313" key="3">
    <source>
        <dbReference type="Proteomes" id="UP000683428"/>
    </source>
</evidence>
<dbReference type="NCBIfam" id="TIGR00726">
    <property type="entry name" value="peptidoglycan editing factor PgeF"/>
    <property type="match status" value="1"/>
</dbReference>
<dbReference type="GO" id="GO:0005507">
    <property type="term" value="F:copper ion binding"/>
    <property type="evidence" value="ECO:0007669"/>
    <property type="project" value="TreeGrafter"/>
</dbReference>
<dbReference type="Proteomes" id="UP000683428">
    <property type="component" value="Chromosome"/>
</dbReference>
<organism evidence="2 3">
    <name type="scientific">Azospira inquinata</name>
    <dbReference type="NCBI Taxonomy" id="2785627"/>
    <lineage>
        <taxon>Bacteria</taxon>
        <taxon>Pseudomonadati</taxon>
        <taxon>Pseudomonadota</taxon>
        <taxon>Betaproteobacteria</taxon>
        <taxon>Rhodocyclales</taxon>
        <taxon>Rhodocyclaceae</taxon>
        <taxon>Azospira</taxon>
    </lineage>
</organism>
<dbReference type="InterPro" id="IPR003730">
    <property type="entry name" value="Cu_polyphenol_OxRdtase"/>
</dbReference>
<protein>
    <recommendedName>
        <fullName evidence="1">Purine nucleoside phosphorylase</fullName>
    </recommendedName>
</protein>